<keyword evidence="3" id="KW-1185">Reference proteome</keyword>
<proteinExistence type="predicted"/>
<dbReference type="PANTHER" id="PTHR16469:SF27">
    <property type="entry name" value="UBIQUITIN-ASSOCIATED AND SH3 DOMAIN-CONTAINING BA-RELATED"/>
    <property type="match status" value="1"/>
</dbReference>
<evidence type="ECO:0000256" key="1">
    <source>
        <dbReference type="PIRSR" id="PIRSR613078-2"/>
    </source>
</evidence>
<feature type="binding site" evidence="1">
    <location>
        <position position="85"/>
    </location>
    <ligand>
        <name>substrate</name>
    </ligand>
</feature>
<dbReference type="WBParaSite" id="EVEC_0000569301-mRNA-1">
    <property type="protein sequence ID" value="EVEC_0000569301-mRNA-1"/>
    <property type="gene ID" value="EVEC_0000569301"/>
</dbReference>
<protein>
    <submittedName>
        <fullName evidence="4">Protein UBASH3A-like protein</fullName>
    </submittedName>
</protein>
<dbReference type="Pfam" id="PF00300">
    <property type="entry name" value="His_Phos_1"/>
    <property type="match status" value="1"/>
</dbReference>
<dbReference type="InterPro" id="IPR013078">
    <property type="entry name" value="His_Pase_superF_clade-1"/>
</dbReference>
<evidence type="ECO:0000313" key="2">
    <source>
        <dbReference type="EMBL" id="VDD90553.1"/>
    </source>
</evidence>
<sequence length="249" mass="28293">MVTDMELQFFQGIQWVKFAFDAAGRYTRFNEELPTTLPQRRAGFQEYVADTPITEHGYSLAVKCGENFVKNGYTIDVIYASPAFRCIQTAQGILDGMKNSNPICVEPGLFQWTRWCKHGIMPVWLEPEELKLDGYNVDTSYKAFDSIEGLDMKETLEDYYQRSYQLVKKILNRHTEGSILLVAHAGSLDTLTRQLCGGAPLSRESFSAFLHKTSYLSCCCADERPDNSWKFIDSPIPLLAYTGLDNCDE</sequence>
<dbReference type="Proteomes" id="UP000274131">
    <property type="component" value="Unassembled WGS sequence"/>
</dbReference>
<evidence type="ECO:0000313" key="3">
    <source>
        <dbReference type="Proteomes" id="UP000274131"/>
    </source>
</evidence>
<name>A0A0N4V621_ENTVE</name>
<reference evidence="2 3" key="2">
    <citation type="submission" date="2018-10" db="EMBL/GenBank/DDBJ databases">
        <authorList>
            <consortium name="Pathogen Informatics"/>
        </authorList>
    </citation>
    <scope>NUCLEOTIDE SEQUENCE [LARGE SCALE GENOMIC DNA]</scope>
</reference>
<dbReference type="STRING" id="51028.A0A0N4V621"/>
<dbReference type="PANTHER" id="PTHR16469">
    <property type="entry name" value="UBIQUITIN-ASSOCIATED AND SH3 DOMAIN-CONTAINING BA-RELATED"/>
    <property type="match status" value="1"/>
</dbReference>
<dbReference type="InterPro" id="IPR029033">
    <property type="entry name" value="His_PPase_superfam"/>
</dbReference>
<dbReference type="SUPFAM" id="SSF53254">
    <property type="entry name" value="Phosphoglycerate mutase-like"/>
    <property type="match status" value="1"/>
</dbReference>
<dbReference type="AlphaFoldDB" id="A0A0N4V621"/>
<gene>
    <name evidence="2" type="ORF">EVEC_LOCUS5304</name>
</gene>
<dbReference type="OrthoDB" id="414418at2759"/>
<evidence type="ECO:0000313" key="4">
    <source>
        <dbReference type="WBParaSite" id="EVEC_0000569301-mRNA-1"/>
    </source>
</evidence>
<accession>A0A0N4V621</accession>
<dbReference type="CDD" id="cd07067">
    <property type="entry name" value="HP_PGM_like"/>
    <property type="match status" value="1"/>
</dbReference>
<dbReference type="InterPro" id="IPR051710">
    <property type="entry name" value="Phosphatase_SH3-domain"/>
</dbReference>
<dbReference type="GO" id="GO:0016791">
    <property type="term" value="F:phosphatase activity"/>
    <property type="evidence" value="ECO:0007669"/>
    <property type="project" value="UniProtKB-ARBA"/>
</dbReference>
<dbReference type="Gene3D" id="3.40.50.1240">
    <property type="entry name" value="Phosphoglycerate mutase-like"/>
    <property type="match status" value="1"/>
</dbReference>
<organism evidence="4">
    <name type="scientific">Enterobius vermicularis</name>
    <name type="common">Human pinworm</name>
    <dbReference type="NCBI Taxonomy" id="51028"/>
    <lineage>
        <taxon>Eukaryota</taxon>
        <taxon>Metazoa</taxon>
        <taxon>Ecdysozoa</taxon>
        <taxon>Nematoda</taxon>
        <taxon>Chromadorea</taxon>
        <taxon>Rhabditida</taxon>
        <taxon>Spirurina</taxon>
        <taxon>Oxyuridomorpha</taxon>
        <taxon>Oxyuroidea</taxon>
        <taxon>Oxyuridae</taxon>
        <taxon>Enterobius</taxon>
    </lineage>
</organism>
<dbReference type="EMBL" id="UXUI01008120">
    <property type="protein sequence ID" value="VDD90553.1"/>
    <property type="molecule type" value="Genomic_DNA"/>
</dbReference>
<reference evidence="4" key="1">
    <citation type="submission" date="2017-02" db="UniProtKB">
        <authorList>
            <consortium name="WormBaseParasite"/>
        </authorList>
    </citation>
    <scope>IDENTIFICATION</scope>
</reference>